<feature type="region of interest" description="Disordered" evidence="10">
    <location>
        <begin position="139"/>
        <end position="169"/>
    </location>
</feature>
<evidence type="ECO:0000256" key="2">
    <source>
        <dbReference type="ARBA" id="ARBA00010705"/>
    </source>
</evidence>
<proteinExistence type="inferred from homology"/>
<dbReference type="PIRSF" id="PIRSF017016">
    <property type="entry name" value="NDUA8"/>
    <property type="match status" value="1"/>
</dbReference>
<keyword evidence="3 9" id="KW-0813">Transport</keyword>
<organism evidence="11">
    <name type="scientific">Octopus bimaculoides</name>
    <name type="common">California two-spotted octopus</name>
    <dbReference type="NCBI Taxonomy" id="37653"/>
    <lineage>
        <taxon>Eukaryota</taxon>
        <taxon>Metazoa</taxon>
        <taxon>Spiralia</taxon>
        <taxon>Lophotrochozoa</taxon>
        <taxon>Mollusca</taxon>
        <taxon>Cephalopoda</taxon>
        <taxon>Coleoidea</taxon>
        <taxon>Octopodiformes</taxon>
        <taxon>Octopoda</taxon>
        <taxon>Incirrata</taxon>
        <taxon>Octopodidae</taxon>
        <taxon>Octopus</taxon>
    </lineage>
</organism>
<sequence length="169" mass="20092">MPFREEDWLPSHEELDVPELQLTSSVLRAGSLYYGKYCDYQCKEFMLCRDETNDPRRCLNEGKEVTRCGFEFFSKVKTHCPDQFYDYWQCIDHSGNDMNFENCRKTQNVFDECVKEKLGIERPYVGYFSKIRLHDTQRPRFQLPPHKLPEKIPEPPNTDTAPLPNRILD</sequence>
<evidence type="ECO:0000256" key="6">
    <source>
        <dbReference type="ARBA" id="ARBA00022982"/>
    </source>
</evidence>
<protein>
    <recommendedName>
        <fullName evidence="9">NADH dehydrogenase [ubiquinone] 1 alpha subcomplex subunit 8</fullName>
    </recommendedName>
</protein>
<keyword evidence="8" id="KW-1015">Disulfide bond</keyword>
<evidence type="ECO:0000256" key="10">
    <source>
        <dbReference type="SAM" id="MobiDB-lite"/>
    </source>
</evidence>
<dbReference type="InterPro" id="IPR016680">
    <property type="entry name" value="NDUFA8"/>
</dbReference>
<dbReference type="KEGG" id="obi:106877669"/>
<keyword evidence="6 9" id="KW-0249">Electron transport</keyword>
<evidence type="ECO:0000256" key="8">
    <source>
        <dbReference type="ARBA" id="ARBA00023157"/>
    </source>
</evidence>
<dbReference type="AlphaFoldDB" id="A0A0L8GDC8"/>
<evidence type="ECO:0000256" key="1">
    <source>
        <dbReference type="ARBA" id="ARBA00003195"/>
    </source>
</evidence>
<dbReference type="GO" id="GO:0006120">
    <property type="term" value="P:mitochondrial electron transport, NADH to ubiquinone"/>
    <property type="evidence" value="ECO:0007669"/>
    <property type="project" value="InterPro"/>
</dbReference>
<dbReference type="PROSITE" id="PS51808">
    <property type="entry name" value="CHCH"/>
    <property type="match status" value="1"/>
</dbReference>
<gene>
    <name evidence="11" type="ORF">OCBIM_22035575mg</name>
</gene>
<dbReference type="GO" id="GO:0005743">
    <property type="term" value="C:mitochondrial inner membrane"/>
    <property type="evidence" value="ECO:0007669"/>
    <property type="project" value="UniProtKB-SubCell"/>
</dbReference>
<dbReference type="STRING" id="37653.A0A0L8GDC8"/>
<comment type="function">
    <text evidence="1 9">Accessory subunit of the mitochondrial membrane respiratory chain NADH dehydrogenase (Complex I), that is believed not to be involved in catalysis. Complex I functions in the transfer of electrons from NADH to the respiratory chain. The immediate electron acceptor for the enzyme is believed to be ubiquinone.</text>
</comment>
<evidence type="ECO:0000256" key="9">
    <source>
        <dbReference type="PIRNR" id="PIRNR017016"/>
    </source>
</evidence>
<dbReference type="OrthoDB" id="276296at2759"/>
<name>A0A0L8GDC8_OCTBM</name>
<dbReference type="PANTHER" id="PTHR13344:SF0">
    <property type="entry name" value="NADH DEHYDROGENASE [UBIQUINONE] 1 ALPHA SUBCOMPLEX SUBUNIT 8"/>
    <property type="match status" value="1"/>
</dbReference>
<keyword evidence="9" id="KW-0999">Mitochondrion inner membrane</keyword>
<evidence type="ECO:0000313" key="11">
    <source>
        <dbReference type="EMBL" id="KOF74844.1"/>
    </source>
</evidence>
<dbReference type="PANTHER" id="PTHR13344">
    <property type="entry name" value="NADH-UBIQUINONE OXIDOREDUCTASE"/>
    <property type="match status" value="1"/>
</dbReference>
<evidence type="ECO:0000256" key="7">
    <source>
        <dbReference type="ARBA" id="ARBA00023128"/>
    </source>
</evidence>
<keyword evidence="7 9" id="KW-0496">Mitochondrion</keyword>
<evidence type="ECO:0000256" key="3">
    <source>
        <dbReference type="ARBA" id="ARBA00022448"/>
    </source>
</evidence>
<dbReference type="OMA" id="FRTHWQC"/>
<reference evidence="11" key="1">
    <citation type="submission" date="2015-07" db="EMBL/GenBank/DDBJ databases">
        <title>MeaNS - Measles Nucleotide Surveillance Program.</title>
        <authorList>
            <person name="Tran T."/>
            <person name="Druce J."/>
        </authorList>
    </citation>
    <scope>NUCLEOTIDE SEQUENCE</scope>
    <source>
        <strain evidence="11">UCB-OBI-ISO-001</strain>
        <tissue evidence="11">Gonad</tissue>
    </source>
</reference>
<accession>A0A0L8GDC8</accession>
<evidence type="ECO:0000256" key="4">
    <source>
        <dbReference type="ARBA" id="ARBA00022660"/>
    </source>
</evidence>
<dbReference type="EMBL" id="KQ422439">
    <property type="protein sequence ID" value="KOF74844.1"/>
    <property type="molecule type" value="Genomic_DNA"/>
</dbReference>
<comment type="subcellular location">
    <subcellularLocation>
        <location evidence="9">Mitochondrion inner membrane</location>
    </subcellularLocation>
</comment>
<comment type="similarity">
    <text evidence="2 9">Belongs to the complex I NDUFA8 subunit family.</text>
</comment>
<keyword evidence="4 9" id="KW-0679">Respiratory chain</keyword>
<evidence type="ECO:0000256" key="5">
    <source>
        <dbReference type="ARBA" id="ARBA00022737"/>
    </source>
</evidence>
<keyword evidence="9" id="KW-0472">Membrane</keyword>
<keyword evidence="5" id="KW-0677">Repeat</keyword>